<feature type="domain" description="HTH cro/C1-type" evidence="2">
    <location>
        <begin position="22"/>
        <end position="76"/>
    </location>
</feature>
<dbReference type="SMART" id="SM00530">
    <property type="entry name" value="HTH_XRE"/>
    <property type="match status" value="1"/>
</dbReference>
<dbReference type="InterPro" id="IPR001387">
    <property type="entry name" value="Cro/C1-type_HTH"/>
</dbReference>
<reference evidence="3" key="1">
    <citation type="journal article" date="2021" name="ISME J.">
        <title>Fine-scale metabolic discontinuity in a stratified prokaryote microbiome of a Red Sea deep halocline.</title>
        <authorList>
            <person name="Michoud G."/>
            <person name="Ngugi D.K."/>
            <person name="Barozzi A."/>
            <person name="Merlino G."/>
            <person name="Calleja M.L."/>
            <person name="Delgado-Huertas A."/>
            <person name="Moran X.A.G."/>
            <person name="Daffonchio D."/>
        </authorList>
    </citation>
    <scope>NUCLEOTIDE SEQUENCE</scope>
    <source>
        <strain evidence="3">SuakinDeep_MAG55_1</strain>
    </source>
</reference>
<dbReference type="InterPro" id="IPR010982">
    <property type="entry name" value="Lambda_DNA-bd_dom_sf"/>
</dbReference>
<dbReference type="Pfam" id="PF06114">
    <property type="entry name" value="Peptidase_M78"/>
    <property type="match status" value="1"/>
</dbReference>
<accession>A0A942A3W9</accession>
<evidence type="ECO:0000259" key="2">
    <source>
        <dbReference type="PROSITE" id="PS50943"/>
    </source>
</evidence>
<dbReference type="AlphaFoldDB" id="A0A942A3W9"/>
<protein>
    <recommendedName>
        <fullName evidence="2">HTH cro/C1-type domain-containing protein</fullName>
    </recommendedName>
</protein>
<dbReference type="Proteomes" id="UP000722750">
    <property type="component" value="Unassembled WGS sequence"/>
</dbReference>
<dbReference type="PROSITE" id="PS50943">
    <property type="entry name" value="HTH_CROC1"/>
    <property type="match status" value="1"/>
</dbReference>
<gene>
    <name evidence="3" type="ORF">MAG551_01187</name>
</gene>
<dbReference type="CDD" id="cd00093">
    <property type="entry name" value="HTH_XRE"/>
    <property type="match status" value="1"/>
</dbReference>
<evidence type="ECO:0000313" key="3">
    <source>
        <dbReference type="EMBL" id="MBS1258134.1"/>
    </source>
</evidence>
<dbReference type="SUPFAM" id="SSF47413">
    <property type="entry name" value="lambda repressor-like DNA-binding domains"/>
    <property type="match status" value="1"/>
</dbReference>
<dbReference type="Gene3D" id="1.10.10.2910">
    <property type="match status" value="1"/>
</dbReference>
<dbReference type="InterPro" id="IPR010359">
    <property type="entry name" value="IrrE_HExxH"/>
</dbReference>
<dbReference type="Pfam" id="PF01381">
    <property type="entry name" value="HTH_3"/>
    <property type="match status" value="1"/>
</dbReference>
<proteinExistence type="inferred from homology"/>
<name>A0A942A3W9_9BACT</name>
<dbReference type="GO" id="GO:0003677">
    <property type="term" value="F:DNA binding"/>
    <property type="evidence" value="ECO:0007669"/>
    <property type="project" value="InterPro"/>
</dbReference>
<evidence type="ECO:0000256" key="1">
    <source>
        <dbReference type="ARBA" id="ARBA00007227"/>
    </source>
</evidence>
<comment type="similarity">
    <text evidence="1">Belongs to the short-chain fatty acyl-CoA assimilation regulator (ScfR) family.</text>
</comment>
<dbReference type="Gene3D" id="1.10.260.40">
    <property type="entry name" value="lambda repressor-like DNA-binding domains"/>
    <property type="match status" value="1"/>
</dbReference>
<evidence type="ECO:0000313" key="4">
    <source>
        <dbReference type="Proteomes" id="UP000722750"/>
    </source>
</evidence>
<sequence>MLKAKKKYRFDPDYAIPPGETLKEVIESLDMTQKELSIRTGLTVQSLNRISKGEQPITYETANRLELTTGISARMWNNLESQYREQLARIREREQLESDLNWLKTIPTKELIERGVMTHKKEKILLLRETLKFYGVSSVSAWKDIWEEPKVAARRSHCFETCPGPASAWLRLGEIEAHQIDCKPFDKNKFSKAVNAIRQLTVKAPDEFIPEMRILCSKAGVALSLIPEMKKVPWNGATRWLSASKAMILLNLRGKMEDQFWFSFFHEAGHILYDSKKDVYINDGSLDDPRELNANKFAAETLIPHEREQDIIHLRSHAGVKRIAHVITISPGIVVGRFQHLTRKWNQFNNLKSKFKWVEKVNS</sequence>
<comment type="caution">
    <text evidence="3">The sequence shown here is derived from an EMBL/GenBank/DDBJ whole genome shotgun (WGS) entry which is preliminary data.</text>
</comment>
<dbReference type="EMBL" id="JAANXD010000049">
    <property type="protein sequence ID" value="MBS1258134.1"/>
    <property type="molecule type" value="Genomic_DNA"/>
</dbReference>
<organism evidence="3 4">
    <name type="scientific">Candidatus Scalindua arabica</name>
    <dbReference type="NCBI Taxonomy" id="1127984"/>
    <lineage>
        <taxon>Bacteria</taxon>
        <taxon>Pseudomonadati</taxon>
        <taxon>Planctomycetota</taxon>
        <taxon>Candidatus Brocadiia</taxon>
        <taxon>Candidatus Brocadiales</taxon>
        <taxon>Candidatus Scalinduaceae</taxon>
        <taxon>Candidatus Scalindua</taxon>
    </lineage>
</organism>